<evidence type="ECO:0000313" key="1">
    <source>
        <dbReference type="EMBL" id="GGL05329.1"/>
    </source>
</evidence>
<protein>
    <submittedName>
        <fullName evidence="1">Uncharacterized protein</fullName>
    </submittedName>
</protein>
<dbReference type="RefSeq" id="WP_189081245.1">
    <property type="nucleotide sequence ID" value="NZ_BMMX01000024.1"/>
</dbReference>
<reference evidence="1" key="1">
    <citation type="journal article" date="2014" name="Int. J. Syst. Evol. Microbiol.">
        <title>Complete genome sequence of Corynebacterium casei LMG S-19264T (=DSM 44701T), isolated from a smear-ripened cheese.</title>
        <authorList>
            <consortium name="US DOE Joint Genome Institute (JGI-PGF)"/>
            <person name="Walter F."/>
            <person name="Albersmeier A."/>
            <person name="Kalinowski J."/>
            <person name="Ruckert C."/>
        </authorList>
    </citation>
    <scope>NUCLEOTIDE SEQUENCE</scope>
    <source>
        <strain evidence="1">CGMCC 4.7299</strain>
    </source>
</reference>
<organism evidence="1 2">
    <name type="scientific">Mangrovihabitans endophyticus</name>
    <dbReference type="NCBI Taxonomy" id="1751298"/>
    <lineage>
        <taxon>Bacteria</taxon>
        <taxon>Bacillati</taxon>
        <taxon>Actinomycetota</taxon>
        <taxon>Actinomycetes</taxon>
        <taxon>Micromonosporales</taxon>
        <taxon>Micromonosporaceae</taxon>
        <taxon>Mangrovihabitans</taxon>
    </lineage>
</organism>
<sequence length="113" mass="11868">MPDTTDTITKALTSLGATADEIAETLVIGGWRGLRNDAGACPISRYLTSVLPGADDVVTGTAQLTVLSRHAELDVDLPPAVEQFVRAFDDGGFPDLVVTVTDAQGDPIDDLTR</sequence>
<name>A0A8J3C4D9_9ACTN</name>
<dbReference type="EMBL" id="BMMX01000024">
    <property type="protein sequence ID" value="GGL05329.1"/>
    <property type="molecule type" value="Genomic_DNA"/>
</dbReference>
<reference evidence="1" key="2">
    <citation type="submission" date="2020-09" db="EMBL/GenBank/DDBJ databases">
        <authorList>
            <person name="Sun Q."/>
            <person name="Zhou Y."/>
        </authorList>
    </citation>
    <scope>NUCLEOTIDE SEQUENCE</scope>
    <source>
        <strain evidence="1">CGMCC 4.7299</strain>
    </source>
</reference>
<dbReference type="Proteomes" id="UP000656042">
    <property type="component" value="Unassembled WGS sequence"/>
</dbReference>
<dbReference type="AlphaFoldDB" id="A0A8J3C4D9"/>
<evidence type="ECO:0000313" key="2">
    <source>
        <dbReference type="Proteomes" id="UP000656042"/>
    </source>
</evidence>
<proteinExistence type="predicted"/>
<keyword evidence="2" id="KW-1185">Reference proteome</keyword>
<gene>
    <name evidence="1" type="ORF">GCM10012284_44760</name>
</gene>
<comment type="caution">
    <text evidence="1">The sequence shown here is derived from an EMBL/GenBank/DDBJ whole genome shotgun (WGS) entry which is preliminary data.</text>
</comment>
<accession>A0A8J3C4D9</accession>